<keyword evidence="2" id="KW-1185">Reference proteome</keyword>
<dbReference type="Proteomes" id="UP000419144">
    <property type="component" value="Unassembled WGS sequence"/>
</dbReference>
<name>A0A640KF86_LEITA</name>
<dbReference type="OrthoDB" id="273263at2759"/>
<proteinExistence type="predicted"/>
<comment type="caution">
    <text evidence="1">The sequence shown here is derived from an EMBL/GenBank/DDBJ whole genome shotgun (WGS) entry which is preliminary data.</text>
</comment>
<organism evidence="1 2">
    <name type="scientific">Leishmania tarentolae</name>
    <name type="common">Sauroleishmania tarentolae</name>
    <dbReference type="NCBI Taxonomy" id="5689"/>
    <lineage>
        <taxon>Eukaryota</taxon>
        <taxon>Discoba</taxon>
        <taxon>Euglenozoa</taxon>
        <taxon>Kinetoplastea</taxon>
        <taxon>Metakinetoplastina</taxon>
        <taxon>Trypanosomatida</taxon>
        <taxon>Trypanosomatidae</taxon>
        <taxon>Leishmaniinae</taxon>
        <taxon>Leishmania</taxon>
        <taxon>lizard Leishmania</taxon>
    </lineage>
</organism>
<reference evidence="1" key="1">
    <citation type="submission" date="2019-11" db="EMBL/GenBank/DDBJ databases">
        <title>Leishmania tarentolae CDS.</title>
        <authorList>
            <person name="Goto Y."/>
            <person name="Yamagishi J."/>
        </authorList>
    </citation>
    <scope>NUCLEOTIDE SEQUENCE [LARGE SCALE GENOMIC DNA]</scope>
    <source>
        <strain evidence="1">Parrot Tar II</strain>
    </source>
</reference>
<gene>
    <name evidence="1" type="ORF">LtaPh_0914100</name>
</gene>
<accession>A0A640KF86</accession>
<dbReference type="EMBL" id="BLBS01000010">
    <property type="protein sequence ID" value="GET86397.1"/>
    <property type="molecule type" value="Genomic_DNA"/>
</dbReference>
<protein>
    <submittedName>
        <fullName evidence="1">Uncharacterized protein</fullName>
    </submittedName>
</protein>
<dbReference type="VEuPathDB" id="TriTrypDB:LtaPh_0914100"/>
<sequence>MIPSRCKSLLSDAPTHTQAHVVFNMFNASQVDELFASTTRALQRSQVLLDERRSVIQSQQGFPPMFCVASSSVASSSVGSSAAAPYASTSGSFVDTVRSLQSLSDFRGYVEATAEMMKKVREEGTAPSPAMQQRRAKGQDFALLQSVARGLRGAMMAAWRTSEVTAALWASSTETCGGTEEAADAEDAVPVPAGNALCVEPGTHSGSTRSSGAQLTSTLIFSAFCVDLAIAVPRASSAVAAELEVVLQPFIGNVRPTSLVSEWVRDGNVKLSSLLHDVVTSLPPPVKTRLVARLADLLFRPSPALLRSPNESSGHPLGCELLSGGQLLLPSLDYYLLEQYPSSLASRWFLQPLQATAEHLRADYYASADRFYAQCRWLLQLVLTLLYSCQSAALPNSTSSRPPLERRLRTAQRLYDAWLLPLEKTFGNGTARHGMSVSFNRALVQPHGHMVERLLCVSPPASGVSGVSKTVQQSREWSGILYSAQYRLLLLLEKLAHSEVAQASGTSSTSAKQRTYEAMLRQNGGKVSVSLLQTIAEDKQLVLDETPSRSPDGHRLYKLHDGLLDDTGKAVFVYLDDGALFTKVGRARAFQRVKSVEDIFKPLQ</sequence>
<evidence type="ECO:0000313" key="2">
    <source>
        <dbReference type="Proteomes" id="UP000419144"/>
    </source>
</evidence>
<dbReference type="AlphaFoldDB" id="A0A640KF86"/>
<evidence type="ECO:0000313" key="1">
    <source>
        <dbReference type="EMBL" id="GET86397.1"/>
    </source>
</evidence>